<gene>
    <name evidence="3" type="ORF">MPL3356_150328</name>
</gene>
<evidence type="ECO:0000259" key="2">
    <source>
        <dbReference type="Pfam" id="PF23893"/>
    </source>
</evidence>
<feature type="transmembrane region" description="Helical" evidence="1">
    <location>
        <begin position="139"/>
        <end position="162"/>
    </location>
</feature>
<protein>
    <recommendedName>
        <fullName evidence="2">YscD/Y4YQ C-terminal domain-containing protein</fullName>
    </recommendedName>
</protein>
<accession>A0A090F567</accession>
<evidence type="ECO:0000256" key="1">
    <source>
        <dbReference type="SAM" id="Phobius"/>
    </source>
</evidence>
<feature type="domain" description="YscD/Y4YQ C-terminal" evidence="2">
    <location>
        <begin position="265"/>
        <end position="316"/>
    </location>
</feature>
<keyword evidence="1" id="KW-0812">Transmembrane</keyword>
<name>A0A090F567_MESPL</name>
<keyword evidence="4" id="KW-1185">Reference proteome</keyword>
<evidence type="ECO:0000313" key="3">
    <source>
        <dbReference type="EMBL" id="CDX14367.1"/>
    </source>
</evidence>
<dbReference type="Pfam" id="PF23893">
    <property type="entry name" value="Y4YQ_C"/>
    <property type="match status" value="1"/>
</dbReference>
<sequence>MWSQSEPYGHGCTAHLLVRESSVDDAISIDFEVLSGLYSGLTGNAPLGPSVIGGGLESDIIFIEQGLEPRHLRVSLLGNSIEVEALADGIRIEGNQNIAVGERVVVSLPVVIHVGAMSILWSIQDAGEKRPIGMRRLSMPVIAVVLVSCIGLGALSTIFSLYGSTSGLSANPTNPAPISKVTIKRPGDQSVQLAAKALQDEINRAQLFDIKIKSADSVVTAEGTVTPVLVSKWQKIQQRFDHRTNGALTLVNGVVIKEDKAPSAIPIEAVWRGNLPHLLIGGQKYFVGALLDNGWMVDRIEDAQVLLSRNGRVAALPY</sequence>
<organism evidence="3 4">
    <name type="scientific">Mesorhizobium plurifarium</name>
    <dbReference type="NCBI Taxonomy" id="69974"/>
    <lineage>
        <taxon>Bacteria</taxon>
        <taxon>Pseudomonadati</taxon>
        <taxon>Pseudomonadota</taxon>
        <taxon>Alphaproteobacteria</taxon>
        <taxon>Hyphomicrobiales</taxon>
        <taxon>Phyllobacteriaceae</taxon>
        <taxon>Mesorhizobium</taxon>
    </lineage>
</organism>
<proteinExistence type="predicted"/>
<dbReference type="STRING" id="69974.MPLDJ20_20091"/>
<dbReference type="EMBL" id="CCMZ01000007">
    <property type="protein sequence ID" value="CDX14367.1"/>
    <property type="molecule type" value="Genomic_DNA"/>
</dbReference>
<dbReference type="Proteomes" id="UP000045285">
    <property type="component" value="Unassembled WGS sequence"/>
</dbReference>
<dbReference type="AlphaFoldDB" id="A0A090F567"/>
<evidence type="ECO:0000313" key="4">
    <source>
        <dbReference type="Proteomes" id="UP000045285"/>
    </source>
</evidence>
<keyword evidence="1" id="KW-0472">Membrane</keyword>
<dbReference type="InterPro" id="IPR057770">
    <property type="entry name" value="YscD/Y4YQ_C"/>
</dbReference>
<keyword evidence="1" id="KW-1133">Transmembrane helix</keyword>
<reference evidence="4" key="1">
    <citation type="submission" date="2014-08" db="EMBL/GenBank/DDBJ databases">
        <authorList>
            <person name="Moulin L."/>
        </authorList>
    </citation>
    <scope>NUCLEOTIDE SEQUENCE [LARGE SCALE GENOMIC DNA]</scope>
</reference>